<dbReference type="AlphaFoldDB" id="A0AAT9HJI5"/>
<reference evidence="2" key="1">
    <citation type="submission" date="2024-06" db="EMBL/GenBank/DDBJ databases">
        <authorList>
            <consortium name="consrtm"/>
            <person name="Uemura M."/>
            <person name="Terahara T."/>
        </authorList>
    </citation>
    <scope>NUCLEOTIDE SEQUENCE</scope>
    <source>
        <strain evidence="2">KM77-8</strain>
    </source>
</reference>
<evidence type="ECO:0000313" key="2">
    <source>
        <dbReference type="EMBL" id="BFO17524.1"/>
    </source>
</evidence>
<evidence type="ECO:0000256" key="1">
    <source>
        <dbReference type="SAM" id="MobiDB-lite"/>
    </source>
</evidence>
<gene>
    <name evidence="2" type="ORF">SHKM778_39120</name>
</gene>
<proteinExistence type="predicted"/>
<organism evidence="2">
    <name type="scientific">Streptomyces haneummycinicus</name>
    <dbReference type="NCBI Taxonomy" id="3074435"/>
    <lineage>
        <taxon>Bacteria</taxon>
        <taxon>Bacillati</taxon>
        <taxon>Actinomycetota</taxon>
        <taxon>Actinomycetes</taxon>
        <taxon>Kitasatosporales</taxon>
        <taxon>Streptomycetaceae</taxon>
        <taxon>Streptomyces</taxon>
    </lineage>
</organism>
<sequence length="120" mass="11965">MQAGVVDPVVAHARHHGDAAVLEFGAVDPAGGLAETGADLGRLALEQVDGARRGGTLRCGEAAGGPVVEVDAPPAEVRLGVLVLLVAAVGEELGDVEADAARAEDRDPVADGAPSRSTSR</sequence>
<dbReference type="EMBL" id="AP035768">
    <property type="protein sequence ID" value="BFO17524.1"/>
    <property type="molecule type" value="Genomic_DNA"/>
</dbReference>
<protein>
    <submittedName>
        <fullName evidence="2">Uncharacterized protein</fullName>
    </submittedName>
</protein>
<reference evidence="2" key="2">
    <citation type="submission" date="2024-07" db="EMBL/GenBank/DDBJ databases">
        <title>Streptomyces haneummycinica sp. nov., a new antibiotic-producing actinobacterium isolated from marine sediment.</title>
        <authorList>
            <person name="Uemura M."/>
            <person name="Hamada M."/>
            <person name="Hirano S."/>
            <person name="Kobayashi K."/>
            <person name="Ohshiro T."/>
            <person name="Kobayashi T."/>
            <person name="Terahara T."/>
        </authorList>
    </citation>
    <scope>NUCLEOTIDE SEQUENCE</scope>
    <source>
        <strain evidence="2">KM77-8</strain>
    </source>
</reference>
<feature type="compositionally biased region" description="Basic and acidic residues" evidence="1">
    <location>
        <begin position="99"/>
        <end position="109"/>
    </location>
</feature>
<name>A0AAT9HJI5_9ACTN</name>
<feature type="region of interest" description="Disordered" evidence="1">
    <location>
        <begin position="97"/>
        <end position="120"/>
    </location>
</feature>
<accession>A0AAT9HJI5</accession>